<dbReference type="EMBL" id="CP014586">
    <property type="protein sequence ID" value="ANZ76539.1"/>
    <property type="molecule type" value="Genomic_DNA"/>
</dbReference>
<dbReference type="AlphaFoldDB" id="A0A1B2JEN9"/>
<feature type="compositionally biased region" description="Basic and acidic residues" evidence="1">
    <location>
        <begin position="63"/>
        <end position="87"/>
    </location>
</feature>
<evidence type="ECO:0000313" key="3">
    <source>
        <dbReference type="Proteomes" id="UP000094565"/>
    </source>
</evidence>
<keyword evidence="3" id="KW-1185">Reference proteome</keyword>
<feature type="compositionally biased region" description="Basic and acidic residues" evidence="1">
    <location>
        <begin position="141"/>
        <end position="155"/>
    </location>
</feature>
<gene>
    <name evidence="2" type="ORF">ATY40_BA7503464</name>
</gene>
<feature type="compositionally biased region" description="Basic residues" evidence="1">
    <location>
        <begin position="339"/>
        <end position="349"/>
    </location>
</feature>
<accession>A0A1B2JEN9</accession>
<reference evidence="2 3" key="1">
    <citation type="submission" date="2016-02" db="EMBL/GenBank/DDBJ databases">
        <title>Comparative genomic and transcriptomic foundation for Pichia pastoris.</title>
        <authorList>
            <person name="Love K.R."/>
            <person name="Shah K.A."/>
            <person name="Whittaker C.A."/>
            <person name="Wu J."/>
            <person name="Bartlett M.C."/>
            <person name="Ma D."/>
            <person name="Leeson R.L."/>
            <person name="Priest M."/>
            <person name="Young S.K."/>
            <person name="Love J.C."/>
        </authorList>
    </citation>
    <scope>NUCLEOTIDE SEQUENCE [LARGE SCALE GENOMIC DNA]</scope>
    <source>
        <strain evidence="2 3">ATCC 28485</strain>
    </source>
</reference>
<feature type="region of interest" description="Disordered" evidence="1">
    <location>
        <begin position="1"/>
        <end position="246"/>
    </location>
</feature>
<sequence>MSGGRISKLSSYTRSYRSPAVEFRRTSGNSTVDQPETAINKAMNALKSSKFRKPGRYNSSRSRSGDRKNTTERETNEIRKKSSHEQDQSLQENSYSLNAKRKSEPTNSLLPTAKSLSGGSQYKLQKKPQPPLREVYDVDQELMRYSDSDSDSAKNDEEDDDDQSDDDDDEIVHDKLKQRNSVDLFVFSGSSDEEPIEEVSPSSDESDTDRLQQIPRSTSVQKSRLKSKKIPTAKKLKTRVAQVSPDIETVDLKESTKFEVKSNGNSIPRKNKRKKQDTVKQEEKEVLFEDEDEEGHPVRRVFKKGSMRSSSEQSSDYSSDSDVQIIDVRPASSSEVTRQPKHRRLRMLRHSTLQTRRGTRRS</sequence>
<organism evidence="2 3">
    <name type="scientific">Komagataella pastoris</name>
    <name type="common">Yeast</name>
    <name type="synonym">Pichia pastoris</name>
    <dbReference type="NCBI Taxonomy" id="4922"/>
    <lineage>
        <taxon>Eukaryota</taxon>
        <taxon>Fungi</taxon>
        <taxon>Dikarya</taxon>
        <taxon>Ascomycota</taxon>
        <taxon>Saccharomycotina</taxon>
        <taxon>Pichiomycetes</taxon>
        <taxon>Pichiales</taxon>
        <taxon>Pichiaceae</taxon>
        <taxon>Komagataella</taxon>
    </lineage>
</organism>
<feature type="compositionally biased region" description="Acidic residues" evidence="1">
    <location>
        <begin position="156"/>
        <end position="171"/>
    </location>
</feature>
<feature type="region of interest" description="Disordered" evidence="1">
    <location>
        <begin position="259"/>
        <end position="362"/>
    </location>
</feature>
<name>A0A1B2JEN9_PICPA</name>
<feature type="compositionally biased region" description="Basic and acidic residues" evidence="1">
    <location>
        <begin position="276"/>
        <end position="287"/>
    </location>
</feature>
<feature type="compositionally biased region" description="Polar residues" evidence="1">
    <location>
        <begin position="88"/>
        <end position="97"/>
    </location>
</feature>
<protein>
    <submittedName>
        <fullName evidence="2">BA75_03464T0</fullName>
    </submittedName>
</protein>
<dbReference type="Proteomes" id="UP000094565">
    <property type="component" value="Chromosome 3"/>
</dbReference>
<evidence type="ECO:0000313" key="2">
    <source>
        <dbReference type="EMBL" id="ANZ76539.1"/>
    </source>
</evidence>
<dbReference type="OrthoDB" id="10484079at2759"/>
<proteinExistence type="predicted"/>
<feature type="compositionally biased region" description="Low complexity" evidence="1">
    <location>
        <begin position="307"/>
        <end position="322"/>
    </location>
</feature>
<feature type="compositionally biased region" description="Polar residues" evidence="1">
    <location>
        <begin position="105"/>
        <end position="123"/>
    </location>
</feature>
<evidence type="ECO:0000256" key="1">
    <source>
        <dbReference type="SAM" id="MobiDB-lite"/>
    </source>
</evidence>
<feature type="compositionally biased region" description="Basic residues" evidence="1">
    <location>
        <begin position="223"/>
        <end position="238"/>
    </location>
</feature>